<organism evidence="2 3">
    <name type="scientific">Edhazardia aedis (strain USNM 41457)</name>
    <name type="common">Microsporidian parasite</name>
    <dbReference type="NCBI Taxonomy" id="1003232"/>
    <lineage>
        <taxon>Eukaryota</taxon>
        <taxon>Fungi</taxon>
        <taxon>Fungi incertae sedis</taxon>
        <taxon>Microsporidia</taxon>
        <taxon>Edhazardia</taxon>
    </lineage>
</organism>
<feature type="region of interest" description="Disordered" evidence="1">
    <location>
        <begin position="1"/>
        <end position="21"/>
    </location>
</feature>
<reference evidence="3" key="2">
    <citation type="submission" date="2015-07" db="EMBL/GenBank/DDBJ databases">
        <title>Contrasting host-pathogen interactions and genome evolution in two generalist and specialist microsporidian pathogens of mosquitoes.</title>
        <authorList>
            <consortium name="The Broad Institute Genomics Platform"/>
            <consortium name="The Broad Institute Genome Sequencing Center for Infectious Disease"/>
            <person name="Cuomo C.A."/>
            <person name="Sanscrainte N.D."/>
            <person name="Goldberg J.M."/>
            <person name="Heiman D."/>
            <person name="Young S."/>
            <person name="Zeng Q."/>
            <person name="Becnel J.J."/>
            <person name="Birren B.W."/>
        </authorList>
    </citation>
    <scope>NUCLEOTIDE SEQUENCE [LARGE SCALE GENOMIC DNA]</scope>
    <source>
        <strain evidence="3">USNM 41457</strain>
    </source>
</reference>
<evidence type="ECO:0000256" key="1">
    <source>
        <dbReference type="SAM" id="MobiDB-lite"/>
    </source>
</evidence>
<reference evidence="2 3" key="1">
    <citation type="submission" date="2011-08" db="EMBL/GenBank/DDBJ databases">
        <authorList>
            <person name="Liu Z.J."/>
            <person name="Shi F.L."/>
            <person name="Lu J.Q."/>
            <person name="Li M."/>
            <person name="Wang Z.L."/>
        </authorList>
    </citation>
    <scope>NUCLEOTIDE SEQUENCE [LARGE SCALE GENOMIC DNA]</scope>
    <source>
        <strain evidence="2 3">USNM 41457</strain>
    </source>
</reference>
<dbReference type="Proteomes" id="UP000003163">
    <property type="component" value="Unassembled WGS sequence"/>
</dbReference>
<sequence length="285" mass="32630">EIPDLPDKKYDFSTEVGSNQENNVSSIDNIKKIDVENIAPKFFDVSKSTFKATLDEKKELYTNKETILDNNREICNMKIISVSPFQPSNESISFEEPRDFSHEETYDSADDANARISDTGTCIKNTVDVLEKETDQKNEVQKEKNSQWLFSSGDLRTNSHECIINIFEEYWKDLDIEIEQNNTIKTQKTSNKTVLDMEVETGMSSIVHNVGNVENLMHKILFHESNSPFGYNFKVLQHEKEVLFTKNKVVKPDIPASEVDEGSTQCTKPIRSTSLFVKDKDSSNY</sequence>
<accession>J9D4L6</accession>
<feature type="compositionally biased region" description="Basic and acidic residues" evidence="1">
    <location>
        <begin position="1"/>
        <end position="12"/>
    </location>
</feature>
<dbReference type="InParanoid" id="J9D4L6"/>
<proteinExistence type="predicted"/>
<gene>
    <name evidence="2" type="ORF">EDEG_03114</name>
</gene>
<keyword evidence="3" id="KW-1185">Reference proteome</keyword>
<evidence type="ECO:0000313" key="2">
    <source>
        <dbReference type="EMBL" id="EJW02494.1"/>
    </source>
</evidence>
<feature type="non-terminal residue" evidence="2">
    <location>
        <position position="1"/>
    </location>
</feature>
<comment type="caution">
    <text evidence="2">The sequence shown here is derived from an EMBL/GenBank/DDBJ whole genome shotgun (WGS) entry which is preliminary data.</text>
</comment>
<name>J9D4L6_EDHAE</name>
<dbReference type="VEuPathDB" id="MicrosporidiaDB:EDEG_03114"/>
<dbReference type="HOGENOM" id="CLU_978443_0_0_1"/>
<evidence type="ECO:0000313" key="3">
    <source>
        <dbReference type="Proteomes" id="UP000003163"/>
    </source>
</evidence>
<protein>
    <submittedName>
        <fullName evidence="2">Uncharacterized protein</fullName>
    </submittedName>
</protein>
<dbReference type="AlphaFoldDB" id="J9D4L6"/>
<dbReference type="EMBL" id="AFBI03000069">
    <property type="protein sequence ID" value="EJW02494.1"/>
    <property type="molecule type" value="Genomic_DNA"/>
</dbReference>